<dbReference type="PANTHER" id="PTHR30244">
    <property type="entry name" value="TRANSAMINASE"/>
    <property type="match status" value="1"/>
</dbReference>
<feature type="non-terminal residue" evidence="1">
    <location>
        <position position="1"/>
    </location>
</feature>
<dbReference type="EMBL" id="UINC01217792">
    <property type="protein sequence ID" value="SVE44549.1"/>
    <property type="molecule type" value="Genomic_DNA"/>
</dbReference>
<proteinExistence type="predicted"/>
<protein>
    <recommendedName>
        <fullName evidence="2">Aminotransferase DegT</fullName>
    </recommendedName>
</protein>
<reference evidence="1" key="1">
    <citation type="submission" date="2018-05" db="EMBL/GenBank/DDBJ databases">
        <authorList>
            <person name="Lanie J.A."/>
            <person name="Ng W.-L."/>
            <person name="Kazmierczak K.M."/>
            <person name="Andrzejewski T.M."/>
            <person name="Davidsen T.M."/>
            <person name="Wayne K.J."/>
            <person name="Tettelin H."/>
            <person name="Glass J.I."/>
            <person name="Rusch D."/>
            <person name="Podicherti R."/>
            <person name="Tsui H.-C.T."/>
            <person name="Winkler M.E."/>
        </authorList>
    </citation>
    <scope>NUCLEOTIDE SEQUENCE</scope>
</reference>
<sequence>VVEDASESLGTFYIKGQFSGKHTGTLGKLGCLSFNGNKIITTGGGGMILTDDIDLANKAKYLTTQAKDDPVNYIHNEIGYNFRLTNIQAAIGVAQLEKIQNFLKRKKEIHKQYLTCVKEIKSFIIADIPNYANNNHWLNIFMRNPVKINKVIDYLRHKNIETRPIWQLNHLQEPYKSCQSYKVENAPKLIHQSLCLPSSVGITDKQISSVINKLKEYFKIK</sequence>
<dbReference type="GO" id="GO:0008483">
    <property type="term" value="F:transaminase activity"/>
    <property type="evidence" value="ECO:0007669"/>
    <property type="project" value="TreeGrafter"/>
</dbReference>
<dbReference type="Pfam" id="PF01041">
    <property type="entry name" value="DegT_DnrJ_EryC1"/>
    <property type="match status" value="1"/>
</dbReference>
<dbReference type="InterPro" id="IPR000653">
    <property type="entry name" value="DegT/StrS_aminotransferase"/>
</dbReference>
<organism evidence="1">
    <name type="scientific">marine metagenome</name>
    <dbReference type="NCBI Taxonomy" id="408172"/>
    <lineage>
        <taxon>unclassified sequences</taxon>
        <taxon>metagenomes</taxon>
        <taxon>ecological metagenomes</taxon>
    </lineage>
</organism>
<evidence type="ECO:0000313" key="1">
    <source>
        <dbReference type="EMBL" id="SVE44549.1"/>
    </source>
</evidence>
<dbReference type="SUPFAM" id="SSF53383">
    <property type="entry name" value="PLP-dependent transferases"/>
    <property type="match status" value="1"/>
</dbReference>
<dbReference type="InterPro" id="IPR015424">
    <property type="entry name" value="PyrdxlP-dep_Trfase"/>
</dbReference>
<dbReference type="PANTHER" id="PTHR30244:SF30">
    <property type="entry name" value="BLR5990 PROTEIN"/>
    <property type="match status" value="1"/>
</dbReference>
<dbReference type="Gene3D" id="3.40.640.10">
    <property type="entry name" value="Type I PLP-dependent aspartate aminotransferase-like (Major domain)"/>
    <property type="match status" value="1"/>
</dbReference>
<gene>
    <name evidence="1" type="ORF">METZ01_LOCUS497403</name>
</gene>
<dbReference type="AlphaFoldDB" id="A0A383DJP4"/>
<accession>A0A383DJP4</accession>
<evidence type="ECO:0008006" key="2">
    <source>
        <dbReference type="Google" id="ProtNLM"/>
    </source>
</evidence>
<dbReference type="GO" id="GO:0030170">
    <property type="term" value="F:pyridoxal phosphate binding"/>
    <property type="evidence" value="ECO:0007669"/>
    <property type="project" value="TreeGrafter"/>
</dbReference>
<dbReference type="GO" id="GO:0000271">
    <property type="term" value="P:polysaccharide biosynthetic process"/>
    <property type="evidence" value="ECO:0007669"/>
    <property type="project" value="TreeGrafter"/>
</dbReference>
<dbReference type="InterPro" id="IPR015421">
    <property type="entry name" value="PyrdxlP-dep_Trfase_major"/>
</dbReference>
<name>A0A383DJP4_9ZZZZ</name>